<dbReference type="Pfam" id="PF10137">
    <property type="entry name" value="CAP12-PCTIR_TIR"/>
    <property type="match status" value="1"/>
</dbReference>
<dbReference type="Proteomes" id="UP000325536">
    <property type="component" value="Chromosome"/>
</dbReference>
<evidence type="ECO:0000313" key="2">
    <source>
        <dbReference type="EMBL" id="QEY23946.1"/>
    </source>
</evidence>
<protein>
    <recommendedName>
        <fullName evidence="1">CD-NTase-associated protein 12/Pycsar effector protein TIR domain-containing protein</fullName>
    </recommendedName>
</protein>
<keyword evidence="3" id="KW-1185">Reference proteome</keyword>
<dbReference type="RefSeq" id="WP_123796196.1">
    <property type="nucleotide sequence ID" value="NZ_CP031699.1"/>
</dbReference>
<name>A0A5P3MQT3_NEIAN</name>
<feature type="domain" description="CD-NTase-associated protein 12/Pycsar effector protein TIR" evidence="1">
    <location>
        <begin position="154"/>
        <end position="270"/>
    </location>
</feature>
<gene>
    <name evidence="2" type="ORF">D0T90_05075</name>
</gene>
<dbReference type="KEGG" id="naq:D0T90_05075"/>
<sequence>MSQDIFQQIDNTILDLQNSSFQSYERPLKRLGTILQHPDLNDLNQELTSDLDLEAFLAESYKSSGSMVGSAKLNWPNDDRKILGLTLLLINKLSNEPELAVNFSHTYFYESNKFIANIHSMVVQLIIPFARDYKAYILNKGSISMELKKTLSNRIFIVHGHDDSAKNEAARFLEKIGFEVIILHEQANQGKTIIEKIDTYGDVSFAVVLLTPDDEGCKTGETPSSRARQNVILELGYFIGRLGRNKVCALKKGEVEIPSDFLGVVWEDMDSNGGWKSKLARELQAAGHDIDWNKIMR</sequence>
<evidence type="ECO:0000313" key="3">
    <source>
        <dbReference type="Proteomes" id="UP000325536"/>
    </source>
</evidence>
<dbReference type="PIRSF" id="PIRSF032620">
    <property type="entry name" value="UCP032620"/>
    <property type="match status" value="1"/>
</dbReference>
<proteinExistence type="predicted"/>
<dbReference type="EMBL" id="CP031699">
    <property type="protein sequence ID" value="QEY23946.1"/>
    <property type="molecule type" value="Genomic_DNA"/>
</dbReference>
<dbReference type="GO" id="GO:0050135">
    <property type="term" value="F:NADP+ nucleosidase activity"/>
    <property type="evidence" value="ECO:0007669"/>
    <property type="project" value="InterPro"/>
</dbReference>
<organism evidence="2 3">
    <name type="scientific">Neisseria animalis</name>
    <dbReference type="NCBI Taxonomy" id="492"/>
    <lineage>
        <taxon>Bacteria</taxon>
        <taxon>Pseudomonadati</taxon>
        <taxon>Pseudomonadota</taxon>
        <taxon>Betaproteobacteria</taxon>
        <taxon>Neisseriales</taxon>
        <taxon>Neisseriaceae</taxon>
        <taxon>Neisseria</taxon>
    </lineage>
</organism>
<dbReference type="AlphaFoldDB" id="A0A5P3MQT3"/>
<dbReference type="InterPro" id="IPR019302">
    <property type="entry name" value="CAP12/PCTIR_TIR_dom"/>
</dbReference>
<dbReference type="InterPro" id="IPR014571">
    <property type="entry name" value="UCP032620"/>
</dbReference>
<dbReference type="OrthoDB" id="5497289at2"/>
<accession>A0A5P3MQT3</accession>
<evidence type="ECO:0000259" key="1">
    <source>
        <dbReference type="Pfam" id="PF10137"/>
    </source>
</evidence>
<reference evidence="2 3" key="1">
    <citation type="submission" date="2018-08" db="EMBL/GenBank/DDBJ databases">
        <title>Neisseria animalis ATCC 49930 complete genome.</title>
        <authorList>
            <person name="Veseli I.A."/>
            <person name="Mascarenhas dos Santos A.C."/>
            <person name="Buttler R."/>
            <person name="Pombert J.-F."/>
        </authorList>
    </citation>
    <scope>NUCLEOTIDE SEQUENCE [LARGE SCALE GENOMIC DNA]</scope>
    <source>
        <strain evidence="2 3">ATCC 49930</strain>
    </source>
</reference>